<dbReference type="RefSeq" id="WP_149106249.1">
    <property type="nucleotide sequence ID" value="NZ_JBHLWO010000006.1"/>
</dbReference>
<name>A0ABV6HRD9_9SPHI</name>
<reference evidence="3 4" key="1">
    <citation type="submission" date="2024-09" db="EMBL/GenBank/DDBJ databases">
        <authorList>
            <person name="Sun Q."/>
            <person name="Mori K."/>
        </authorList>
    </citation>
    <scope>NUCLEOTIDE SEQUENCE [LARGE SCALE GENOMIC DNA]</scope>
    <source>
        <strain evidence="3 4">CCM 7765</strain>
    </source>
</reference>
<comment type="caution">
    <text evidence="3">The sequence shown here is derived from an EMBL/GenBank/DDBJ whole genome shotgun (WGS) entry which is preliminary data.</text>
</comment>
<gene>
    <name evidence="3" type="ORF">ACFFI0_24260</name>
</gene>
<feature type="signal peptide" evidence="2">
    <location>
        <begin position="1"/>
        <end position="21"/>
    </location>
</feature>
<feature type="region of interest" description="Disordered" evidence="1">
    <location>
        <begin position="199"/>
        <end position="219"/>
    </location>
</feature>
<dbReference type="EMBL" id="JBHLWO010000006">
    <property type="protein sequence ID" value="MFC0321454.1"/>
    <property type="molecule type" value="Genomic_DNA"/>
</dbReference>
<protein>
    <submittedName>
        <fullName evidence="3">Uncharacterized protein</fullName>
    </submittedName>
</protein>
<sequence length="219" mass="24037">MKGKMILTLLLLLVGSTWGFAGSQDSVQHIQKLEIGHKKKRSFTTKRQDSTLVLTIDTLIMQDKSSLEFFGKKKVKLKIHYAEIPKQAYIIGTDSKNNGSDMDIQIHFAKLGALYVLAGGRDANNGTRTYPNGNGGNVTFRYDKSGINPQQEDKEQTAYLRIDTRAGGYRVNPQSDLYNIYTQIGMGIRAGGGRLGGVPQGQIYSGSPGKDGKVTVESF</sequence>
<evidence type="ECO:0000256" key="2">
    <source>
        <dbReference type="SAM" id="SignalP"/>
    </source>
</evidence>
<proteinExistence type="predicted"/>
<keyword evidence="2" id="KW-0732">Signal</keyword>
<evidence type="ECO:0000313" key="4">
    <source>
        <dbReference type="Proteomes" id="UP001589774"/>
    </source>
</evidence>
<dbReference type="Proteomes" id="UP001589774">
    <property type="component" value="Unassembled WGS sequence"/>
</dbReference>
<evidence type="ECO:0000313" key="3">
    <source>
        <dbReference type="EMBL" id="MFC0321454.1"/>
    </source>
</evidence>
<feature type="chain" id="PRO_5046398774" evidence="2">
    <location>
        <begin position="22"/>
        <end position="219"/>
    </location>
</feature>
<feature type="compositionally biased region" description="Basic and acidic residues" evidence="1">
    <location>
        <begin position="210"/>
        <end position="219"/>
    </location>
</feature>
<accession>A0ABV6HRD9</accession>
<organism evidence="3 4">
    <name type="scientific">Olivibacter oleidegradans</name>
    <dbReference type="NCBI Taxonomy" id="760123"/>
    <lineage>
        <taxon>Bacteria</taxon>
        <taxon>Pseudomonadati</taxon>
        <taxon>Bacteroidota</taxon>
        <taxon>Sphingobacteriia</taxon>
        <taxon>Sphingobacteriales</taxon>
        <taxon>Sphingobacteriaceae</taxon>
        <taxon>Olivibacter</taxon>
    </lineage>
</organism>
<keyword evidence="4" id="KW-1185">Reference proteome</keyword>
<evidence type="ECO:0000256" key="1">
    <source>
        <dbReference type="SAM" id="MobiDB-lite"/>
    </source>
</evidence>